<dbReference type="Pfam" id="PF01126">
    <property type="entry name" value="Heme_oxygenase"/>
    <property type="match status" value="1"/>
</dbReference>
<name>A0A5B8YF71_9FLAO</name>
<dbReference type="GO" id="GO:0006788">
    <property type="term" value="P:heme oxidation"/>
    <property type="evidence" value="ECO:0007669"/>
    <property type="project" value="InterPro"/>
</dbReference>
<dbReference type="GO" id="GO:0004392">
    <property type="term" value="F:heme oxygenase (decyclizing) activity"/>
    <property type="evidence" value="ECO:0007669"/>
    <property type="project" value="InterPro"/>
</dbReference>
<evidence type="ECO:0000313" key="1">
    <source>
        <dbReference type="EMBL" id="QED36570.1"/>
    </source>
</evidence>
<dbReference type="OrthoDB" id="114943at2"/>
<reference evidence="1 2" key="1">
    <citation type="submission" date="2019-08" db="EMBL/GenBank/DDBJ databases">
        <title>Antarcticibacterium arcticum sp. nov., a bacterium isolated from marine sediment of the Canadian Beaufort Sea.</title>
        <authorList>
            <person name="Lee Y.M."/>
            <person name="Baek K."/>
            <person name="Lee D.-H."/>
            <person name="Shin S.C."/>
            <person name="Jin Y.K."/>
            <person name="Park Y."/>
        </authorList>
    </citation>
    <scope>NUCLEOTIDE SEQUENCE [LARGE SCALE GENOMIC DNA]</scope>
    <source>
        <strain evidence="1 2">PAMC 28998</strain>
    </source>
</reference>
<dbReference type="InterPro" id="IPR016053">
    <property type="entry name" value="Haem_Oase-like"/>
</dbReference>
<evidence type="ECO:0000313" key="2">
    <source>
        <dbReference type="Proteomes" id="UP000321954"/>
    </source>
</evidence>
<accession>A0A5B8YF71</accession>
<dbReference type="AlphaFoldDB" id="A0A5B8YF71"/>
<dbReference type="SUPFAM" id="SSF48613">
    <property type="entry name" value="Heme oxygenase-like"/>
    <property type="match status" value="1"/>
</dbReference>
<dbReference type="RefSeq" id="WP_146830510.1">
    <property type="nucleotide sequence ID" value="NZ_CP042476.1"/>
</dbReference>
<gene>
    <name evidence="1" type="ORF">FK178_02055</name>
</gene>
<sequence>MMNKLREATAQLHREIEKDNLAGRIISHDISLEEYKLLLLQNYVAYAVTEGALEKNLKNYRGDKAKRLEQDLFNLGLDTSIANEFSNKFSLSNRAEALGAAYVVEGSSLGGMLIAKELENCNALSSVVSHSFFNGDRNNIKSWNSFSKSIKQEKFTPQEETMAIAKAKETFLFFGEVFSTVQLES</sequence>
<dbReference type="EMBL" id="CP042476">
    <property type="protein sequence ID" value="QED36570.1"/>
    <property type="molecule type" value="Genomic_DNA"/>
</dbReference>
<dbReference type="InterPro" id="IPR016084">
    <property type="entry name" value="Haem_Oase-like_multi-hlx"/>
</dbReference>
<organism evidence="1 2">
    <name type="scientific">Antarcticibacterium arcticum</name>
    <dbReference type="NCBI Taxonomy" id="2585771"/>
    <lineage>
        <taxon>Bacteria</taxon>
        <taxon>Pseudomonadati</taxon>
        <taxon>Bacteroidota</taxon>
        <taxon>Flavobacteriia</taxon>
        <taxon>Flavobacteriales</taxon>
        <taxon>Flavobacteriaceae</taxon>
        <taxon>Antarcticibacterium</taxon>
    </lineage>
</organism>
<dbReference type="CDD" id="cd19166">
    <property type="entry name" value="HemeO-bac"/>
    <property type="match status" value="1"/>
</dbReference>
<keyword evidence="2" id="KW-1185">Reference proteome</keyword>
<dbReference type="Gene3D" id="1.20.910.10">
    <property type="entry name" value="Heme oxygenase-like"/>
    <property type="match status" value="1"/>
</dbReference>
<proteinExistence type="predicted"/>
<dbReference type="Proteomes" id="UP000321954">
    <property type="component" value="Chromosome"/>
</dbReference>
<dbReference type="KEGG" id="anp:FK178_02055"/>
<protein>
    <submittedName>
        <fullName evidence="1">Biliverdin-producing heme oxygenase</fullName>
    </submittedName>
</protein>